<comment type="caution">
    <text evidence="1">The sequence shown here is derived from an EMBL/GenBank/DDBJ whole genome shotgun (WGS) entry which is preliminary data.</text>
</comment>
<keyword evidence="2" id="KW-1185">Reference proteome</keyword>
<protein>
    <submittedName>
        <fullName evidence="1">Uncharacterized protein</fullName>
    </submittedName>
</protein>
<name>A0ACB8QT68_9AGAM</name>
<reference evidence="1" key="2">
    <citation type="journal article" date="2022" name="New Phytol.">
        <title>Evolutionary transition to the ectomycorrhizal habit in the genomes of a hyperdiverse lineage of mushroom-forming fungi.</title>
        <authorList>
            <person name="Looney B."/>
            <person name="Miyauchi S."/>
            <person name="Morin E."/>
            <person name="Drula E."/>
            <person name="Courty P.E."/>
            <person name="Kohler A."/>
            <person name="Kuo A."/>
            <person name="LaButti K."/>
            <person name="Pangilinan J."/>
            <person name="Lipzen A."/>
            <person name="Riley R."/>
            <person name="Andreopoulos W."/>
            <person name="He G."/>
            <person name="Johnson J."/>
            <person name="Nolan M."/>
            <person name="Tritt A."/>
            <person name="Barry K.W."/>
            <person name="Grigoriev I.V."/>
            <person name="Nagy L.G."/>
            <person name="Hibbett D."/>
            <person name="Henrissat B."/>
            <person name="Matheny P.B."/>
            <person name="Labbe J."/>
            <person name="Martin F.M."/>
        </authorList>
    </citation>
    <scope>NUCLEOTIDE SEQUENCE</scope>
    <source>
        <strain evidence="1">EC-137</strain>
    </source>
</reference>
<dbReference type="Proteomes" id="UP000814128">
    <property type="component" value="Unassembled WGS sequence"/>
</dbReference>
<organism evidence="1 2">
    <name type="scientific">Vararia minispora EC-137</name>
    <dbReference type="NCBI Taxonomy" id="1314806"/>
    <lineage>
        <taxon>Eukaryota</taxon>
        <taxon>Fungi</taxon>
        <taxon>Dikarya</taxon>
        <taxon>Basidiomycota</taxon>
        <taxon>Agaricomycotina</taxon>
        <taxon>Agaricomycetes</taxon>
        <taxon>Russulales</taxon>
        <taxon>Lachnocladiaceae</taxon>
        <taxon>Vararia</taxon>
    </lineage>
</organism>
<accession>A0ACB8QT68</accession>
<gene>
    <name evidence="1" type="ORF">K488DRAFT_83692</name>
</gene>
<evidence type="ECO:0000313" key="2">
    <source>
        <dbReference type="Proteomes" id="UP000814128"/>
    </source>
</evidence>
<evidence type="ECO:0000313" key="1">
    <source>
        <dbReference type="EMBL" id="KAI0034740.1"/>
    </source>
</evidence>
<reference evidence="1" key="1">
    <citation type="submission" date="2021-02" db="EMBL/GenBank/DDBJ databases">
        <authorList>
            <consortium name="DOE Joint Genome Institute"/>
            <person name="Ahrendt S."/>
            <person name="Looney B.P."/>
            <person name="Miyauchi S."/>
            <person name="Morin E."/>
            <person name="Drula E."/>
            <person name="Courty P.E."/>
            <person name="Chicoki N."/>
            <person name="Fauchery L."/>
            <person name="Kohler A."/>
            <person name="Kuo A."/>
            <person name="Labutti K."/>
            <person name="Pangilinan J."/>
            <person name="Lipzen A."/>
            <person name="Riley R."/>
            <person name="Andreopoulos W."/>
            <person name="He G."/>
            <person name="Johnson J."/>
            <person name="Barry K.W."/>
            <person name="Grigoriev I.V."/>
            <person name="Nagy L."/>
            <person name="Hibbett D."/>
            <person name="Henrissat B."/>
            <person name="Matheny P.B."/>
            <person name="Labbe J."/>
            <person name="Martin F."/>
        </authorList>
    </citation>
    <scope>NUCLEOTIDE SEQUENCE</scope>
    <source>
        <strain evidence="1">EC-137</strain>
    </source>
</reference>
<dbReference type="EMBL" id="MU273495">
    <property type="protein sequence ID" value="KAI0034740.1"/>
    <property type="molecule type" value="Genomic_DNA"/>
</dbReference>
<proteinExistence type="predicted"/>
<sequence>MASKTFSLSIIYWTPQAIYIAPPSTDLSPVAKKPLVKPSPARPARSELSPPLPESTRRSLRGYCWSLGDMQPSFPFSPPPVPIVLGPSQRPRPTFPVYPSITPRPPQMVIRSTVSPSAQMNGAASSSSASIFRAPAHKHAHHLHSIPPREKSTRTLIIDHMLWAHGRTRFAQARAELGMTDRTGDAYTPRQGRRERPESFDEDDEVPSDGEGVLPLYARAGGPGHPHDEEEDQRFARQDLPRARSLRHRSEALEKIVAGMLEQPPQDIPFPEDEPVVPVTPERPSDALSALPAPKHILPNGVRLRLALATVINDLFARQAPIPRRAVAAMGSSMSSTGSVSTPRSTDGVETPYAVAFPPSSTLPPALIPLATISNASPLVSAQSPYPPSPSHHRTPPIYQRPTPNARTLSMFVAGADPTTANSPPSLRCPRHLHTSCQICVEEKESVPTRPRGAGTVPSGRGRGPIPQGGGLTGFLTGSGVGSGLARGGPRGNVLRRAVPGLTDVPQEDGGRPPGAGAGRLSELIPRFIRLSALVASELGEETDTNEGGEPVRPAQAWYLLLAGLLTRAVLEGYLSSGWRGTSPVEVLLGVGLGCMNEREGGELDGDGGDREFREFEPDGMPHLRDAIGMLFPSLHARARDDGEATYEQEMRARLARFLDVPAGTPDLSTHMEDLAWQYPAEPVERAALRFCEAVAKWRGKPELETYKKRPPTAPDGPAPSPATETDPAVWLAVQRYFKIRTMAPPPAPPSVLASTSSAIPPPSIQVQQPLPLQEPVTNGRKRMWQAGMENAPPRHRQRLIDDASAGFGRFPVVLPPGGIRPGT</sequence>